<evidence type="ECO:0000313" key="2">
    <source>
        <dbReference type="EMBL" id="KAK7614360.1"/>
    </source>
</evidence>
<evidence type="ECO:0000313" key="3">
    <source>
        <dbReference type="Proteomes" id="UP001367316"/>
    </source>
</evidence>
<dbReference type="Proteomes" id="UP001367316">
    <property type="component" value="Unassembled WGS sequence"/>
</dbReference>
<evidence type="ECO:0000256" key="1">
    <source>
        <dbReference type="SAM" id="MobiDB-lite"/>
    </source>
</evidence>
<feature type="compositionally biased region" description="Basic residues" evidence="1">
    <location>
        <begin position="190"/>
        <end position="201"/>
    </location>
</feature>
<dbReference type="EMBL" id="JBBPBF010000004">
    <property type="protein sequence ID" value="KAK7614360.1"/>
    <property type="molecule type" value="Genomic_DNA"/>
</dbReference>
<sequence>MMIPSLWSTARTDPAIWLLHWTVGRMAWLESSCSSKENLLHVLYSTCSVYGGAMGAERRVTSRIRLGTPPHFPFGSQKTSDISFFFIVWLTIGDSDSVTVDQGESRWVRGIQVSRFSHAPSPDSARWDPDQGSYLEGRRQSSLVVFSTGPRRILHVDGRATNTVSRVSSERIRPCGRQKDATGQVQSNTKRFRGHGTSARH</sequence>
<name>A0ABR1NGQ0_9PEZI</name>
<protein>
    <submittedName>
        <fullName evidence="2">Uncharacterized protein</fullName>
    </submittedName>
</protein>
<comment type="caution">
    <text evidence="2">The sequence shown here is derived from an EMBL/GenBank/DDBJ whole genome shotgun (WGS) entry which is preliminary data.</text>
</comment>
<feature type="region of interest" description="Disordered" evidence="1">
    <location>
        <begin position="165"/>
        <end position="201"/>
    </location>
</feature>
<reference evidence="2 3" key="1">
    <citation type="submission" date="2024-04" db="EMBL/GenBank/DDBJ databases">
        <title>Phyllosticta paracitricarpa is synonymous to the EU quarantine fungus P. citricarpa based on phylogenomic analyses.</title>
        <authorList>
            <consortium name="Lawrence Berkeley National Laboratory"/>
            <person name="Van ingen-buijs V.A."/>
            <person name="Van westerhoven A.C."/>
            <person name="Haridas S."/>
            <person name="Skiadas P."/>
            <person name="Martin F."/>
            <person name="Groenewald J.Z."/>
            <person name="Crous P.W."/>
            <person name="Seidl M.F."/>
        </authorList>
    </citation>
    <scope>NUCLEOTIDE SEQUENCE [LARGE SCALE GENOMIC DNA]</scope>
    <source>
        <strain evidence="2 3">CBS 141358</strain>
    </source>
</reference>
<feature type="compositionally biased region" description="Basic and acidic residues" evidence="1">
    <location>
        <begin position="168"/>
        <end position="180"/>
    </location>
</feature>
<proteinExistence type="predicted"/>
<keyword evidence="3" id="KW-1185">Reference proteome</keyword>
<organism evidence="2 3">
    <name type="scientific">Phyllosticta paracitricarpa</name>
    <dbReference type="NCBI Taxonomy" id="2016321"/>
    <lineage>
        <taxon>Eukaryota</taxon>
        <taxon>Fungi</taxon>
        <taxon>Dikarya</taxon>
        <taxon>Ascomycota</taxon>
        <taxon>Pezizomycotina</taxon>
        <taxon>Dothideomycetes</taxon>
        <taxon>Dothideomycetes incertae sedis</taxon>
        <taxon>Botryosphaeriales</taxon>
        <taxon>Phyllostictaceae</taxon>
        <taxon>Phyllosticta</taxon>
    </lineage>
</organism>
<gene>
    <name evidence="2" type="ORF">JOL62DRAFT_301190</name>
</gene>
<accession>A0ABR1NGQ0</accession>